<comment type="caution">
    <text evidence="2">The sequence shown here is derived from an EMBL/GenBank/DDBJ whole genome shotgun (WGS) entry which is preliminary data.</text>
</comment>
<keyword evidence="1" id="KW-0472">Membrane</keyword>
<keyword evidence="1" id="KW-0812">Transmembrane</keyword>
<feature type="transmembrane region" description="Helical" evidence="1">
    <location>
        <begin position="115"/>
        <end position="133"/>
    </location>
</feature>
<sequence length="196" mass="21463">MARAEGAALLTRRMLGRLVLLAFLVTFTTARIGLALDMLYNGPKVFLHIQDTHVHHLVYGVILLGLVGGYVIFGRSSVARQRLTALLYGVGLALVCDEFGMWVRLEPDYWERLSYDAVAVVTGVLAFVSFCPESQPPARRPWRRIAAVGVACVMLSLALGGALNLLQDRFGHELKAAEGITPKKRSPTSGDNWGSR</sequence>
<proteinExistence type="predicted"/>
<dbReference type="AlphaFoldDB" id="A0A146G3R7"/>
<gene>
    <name evidence="2" type="ORF">TSACC_2868</name>
</gene>
<evidence type="ECO:0000256" key="1">
    <source>
        <dbReference type="SAM" id="Phobius"/>
    </source>
</evidence>
<dbReference type="Proteomes" id="UP000076023">
    <property type="component" value="Unassembled WGS sequence"/>
</dbReference>
<dbReference type="EMBL" id="BDCO01000002">
    <property type="protein sequence ID" value="GAT32469.1"/>
    <property type="molecule type" value="Genomic_DNA"/>
</dbReference>
<feature type="transmembrane region" description="Helical" evidence="1">
    <location>
        <begin position="85"/>
        <end position="103"/>
    </location>
</feature>
<feature type="transmembrane region" description="Helical" evidence="1">
    <location>
        <begin position="145"/>
        <end position="166"/>
    </location>
</feature>
<evidence type="ECO:0000313" key="2">
    <source>
        <dbReference type="EMBL" id="GAT32469.1"/>
    </source>
</evidence>
<feature type="transmembrane region" description="Helical" evidence="1">
    <location>
        <begin position="56"/>
        <end position="73"/>
    </location>
</feature>
<dbReference type="OrthoDB" id="8535577at2"/>
<name>A0A146G3R7_TERSA</name>
<keyword evidence="1" id="KW-1133">Transmembrane helix</keyword>
<dbReference type="RefSeq" id="WP_153811284.1">
    <property type="nucleotide sequence ID" value="NZ_BDCO01000002.1"/>
</dbReference>
<accession>A0A146G3R7</accession>
<evidence type="ECO:0000313" key="3">
    <source>
        <dbReference type="Proteomes" id="UP000076023"/>
    </source>
</evidence>
<feature type="transmembrane region" description="Helical" evidence="1">
    <location>
        <begin position="18"/>
        <end position="36"/>
    </location>
</feature>
<dbReference type="InParanoid" id="A0A146G3R7"/>
<keyword evidence="3" id="KW-1185">Reference proteome</keyword>
<reference evidence="3" key="1">
    <citation type="journal article" date="2017" name="Genome Announc.">
        <title>Draft Genome Sequence of Terrimicrobium sacchariphilum NM-5T, a Facultative Anaerobic Soil Bacterium of the Class Spartobacteria.</title>
        <authorList>
            <person name="Qiu Y.L."/>
            <person name="Tourlousse D.M."/>
            <person name="Matsuura N."/>
            <person name="Ohashi A."/>
            <person name="Sekiguchi Y."/>
        </authorList>
    </citation>
    <scope>NUCLEOTIDE SEQUENCE [LARGE SCALE GENOMIC DNA]</scope>
    <source>
        <strain evidence="3">NM-5</strain>
    </source>
</reference>
<protein>
    <submittedName>
        <fullName evidence="2">Uncharacterized protein</fullName>
    </submittedName>
</protein>
<organism evidence="2 3">
    <name type="scientific">Terrimicrobium sacchariphilum</name>
    <dbReference type="NCBI Taxonomy" id="690879"/>
    <lineage>
        <taxon>Bacteria</taxon>
        <taxon>Pseudomonadati</taxon>
        <taxon>Verrucomicrobiota</taxon>
        <taxon>Terrimicrobiia</taxon>
        <taxon>Terrimicrobiales</taxon>
        <taxon>Terrimicrobiaceae</taxon>
        <taxon>Terrimicrobium</taxon>
    </lineage>
</organism>